<protein>
    <recommendedName>
        <fullName evidence="5">Flagellin N-terminal domain-containing protein</fullName>
    </recommendedName>
</protein>
<comment type="caution">
    <text evidence="6">The sequence shown here is derived from an EMBL/GenBank/DDBJ whole genome shotgun (WGS) entry which is preliminary data.</text>
</comment>
<evidence type="ECO:0000259" key="5">
    <source>
        <dbReference type="Pfam" id="PF00669"/>
    </source>
</evidence>
<keyword evidence="7" id="KW-1185">Reference proteome</keyword>
<dbReference type="SUPFAM" id="SSF64518">
    <property type="entry name" value="Phase 1 flagellin"/>
    <property type="match status" value="1"/>
</dbReference>
<feature type="domain" description="Flagellin N-terminal" evidence="5">
    <location>
        <begin position="7"/>
        <end position="140"/>
    </location>
</feature>
<keyword evidence="4" id="KW-0975">Bacterial flagellum</keyword>
<dbReference type="Gene3D" id="1.20.1330.10">
    <property type="entry name" value="f41 fragment of flagellin, N-terminal domain"/>
    <property type="match status" value="1"/>
</dbReference>
<evidence type="ECO:0000313" key="6">
    <source>
        <dbReference type="EMBL" id="GLQ18853.1"/>
    </source>
</evidence>
<comment type="similarity">
    <text evidence="3">Belongs to the bacterial flagellin family.</text>
</comment>
<evidence type="ECO:0000313" key="7">
    <source>
        <dbReference type="Proteomes" id="UP001161405"/>
    </source>
</evidence>
<sequence>MIINNSMFPAQFNYRSIADMRSDLSRLQQQLSTGEKAQTLSELGGDRVVDMTLRSRLSSLSSFKQNVEMVNIRVNFMSTTMERMDEIEGAARASAQQGTYEINGVNMTAAQYLAETRMTELIDLMNSELNGRHLFGGNETENDPVAQYDAIMNGKDGKAGFRTVMAERKLADMGAANMGRLTSGIAGTAVTLSEDGTHPFGFKLDTLTSDGAAATLTAPAGAPPSLTVDFAAQPNDNERIFIGLDMPDGRTIQMEMKAVAGPPTATNEFQIGGTTAATAANFKASMDAKIAELTKTDLVAASAFAASDNFFAANGETAQRVDGPPYDTATALVAATDADTVIWYQGQSDTNPRQTVDARVDENTRVHYGVQANEDGPTRLIRSLAVFAAEGFSPSDPDAKLKYQSLNNAVRDRLSENHNSEKGSIEVIQMELGLAKTTNGRIQERQTQQKAMLDNMLVNIEEAPIEEVAMKILSLQTRMQASYQTASIVSKLSLVNYVQ</sequence>
<evidence type="ECO:0000256" key="2">
    <source>
        <dbReference type="ARBA" id="ARBA00004613"/>
    </source>
</evidence>
<evidence type="ECO:0000256" key="3">
    <source>
        <dbReference type="ARBA" id="ARBA00005709"/>
    </source>
</evidence>
<reference evidence="6" key="2">
    <citation type="submission" date="2023-01" db="EMBL/GenBank/DDBJ databases">
        <title>Draft genome sequence of Maritalea porphyrae strain NBRC 107169.</title>
        <authorList>
            <person name="Sun Q."/>
            <person name="Mori K."/>
        </authorList>
    </citation>
    <scope>NUCLEOTIDE SEQUENCE</scope>
    <source>
        <strain evidence="6">NBRC 107169</strain>
    </source>
</reference>
<dbReference type="PANTHER" id="PTHR42792:SF1">
    <property type="entry name" value="FLAGELLAR HOOK-ASSOCIATED PROTEIN 3"/>
    <property type="match status" value="1"/>
</dbReference>
<name>A0ABQ5UUK0_9HYPH</name>
<proteinExistence type="inferred from homology"/>
<dbReference type="PANTHER" id="PTHR42792">
    <property type="entry name" value="FLAGELLIN"/>
    <property type="match status" value="1"/>
</dbReference>
<evidence type="ECO:0000256" key="1">
    <source>
        <dbReference type="ARBA" id="ARBA00004365"/>
    </source>
</evidence>
<organism evidence="6 7">
    <name type="scientific">Maritalea porphyrae</name>
    <dbReference type="NCBI Taxonomy" id="880732"/>
    <lineage>
        <taxon>Bacteria</taxon>
        <taxon>Pseudomonadati</taxon>
        <taxon>Pseudomonadota</taxon>
        <taxon>Alphaproteobacteria</taxon>
        <taxon>Hyphomicrobiales</taxon>
        <taxon>Devosiaceae</taxon>
        <taxon>Maritalea</taxon>
    </lineage>
</organism>
<dbReference type="InterPro" id="IPR001029">
    <property type="entry name" value="Flagellin_N"/>
</dbReference>
<accession>A0ABQ5UUK0</accession>
<gene>
    <name evidence="6" type="ORF">GCM10007879_31020</name>
</gene>
<dbReference type="Pfam" id="PF00669">
    <property type="entry name" value="Flagellin_N"/>
    <property type="match status" value="1"/>
</dbReference>
<comment type="subcellular location">
    <subcellularLocation>
        <location evidence="1">Bacterial flagellum</location>
    </subcellularLocation>
    <subcellularLocation>
        <location evidence="2">Secreted</location>
    </subcellularLocation>
</comment>
<dbReference type="RefSeq" id="WP_284365949.1">
    <property type="nucleotide sequence ID" value="NZ_BSNI01000002.1"/>
</dbReference>
<dbReference type="Proteomes" id="UP001161405">
    <property type="component" value="Unassembled WGS sequence"/>
</dbReference>
<dbReference type="InterPro" id="IPR001492">
    <property type="entry name" value="Flagellin"/>
</dbReference>
<reference evidence="6" key="1">
    <citation type="journal article" date="2014" name="Int. J. Syst. Evol. Microbiol.">
        <title>Complete genome of a new Firmicutes species belonging to the dominant human colonic microbiota ('Ruminococcus bicirculans') reveals two chromosomes and a selective capacity to utilize plant glucans.</title>
        <authorList>
            <consortium name="NISC Comparative Sequencing Program"/>
            <person name="Wegmann U."/>
            <person name="Louis P."/>
            <person name="Goesmann A."/>
            <person name="Henrissat B."/>
            <person name="Duncan S.H."/>
            <person name="Flint H.J."/>
        </authorList>
    </citation>
    <scope>NUCLEOTIDE SEQUENCE</scope>
    <source>
        <strain evidence="6">NBRC 107169</strain>
    </source>
</reference>
<dbReference type="EMBL" id="BSNI01000002">
    <property type="protein sequence ID" value="GLQ18853.1"/>
    <property type="molecule type" value="Genomic_DNA"/>
</dbReference>
<evidence type="ECO:0000256" key="4">
    <source>
        <dbReference type="ARBA" id="ARBA00023143"/>
    </source>
</evidence>